<reference evidence="3" key="1">
    <citation type="submission" date="2020-03" db="EMBL/GenBank/DDBJ databases">
        <title>Transcriptomic Profiling of the Digestive Tract of the Rat Flea, Xenopsylla cheopis, Following Blood Feeding and Infection with Yersinia pestis.</title>
        <authorList>
            <person name="Bland D.M."/>
            <person name="Martens C.A."/>
            <person name="Virtaneva K."/>
            <person name="Kanakabandi K."/>
            <person name="Long D."/>
            <person name="Rosenke R."/>
            <person name="Saturday G.A."/>
            <person name="Hoyt F.H."/>
            <person name="Bruno D.P."/>
            <person name="Ribeiro J.M.C."/>
            <person name="Hinnebusch J."/>
        </authorList>
    </citation>
    <scope>NUCLEOTIDE SEQUENCE</scope>
</reference>
<organism evidence="3">
    <name type="scientific">Xenopsylla cheopis</name>
    <name type="common">Oriental rat flea</name>
    <name type="synonym">Pulex cheopis</name>
    <dbReference type="NCBI Taxonomy" id="163159"/>
    <lineage>
        <taxon>Eukaryota</taxon>
        <taxon>Metazoa</taxon>
        <taxon>Ecdysozoa</taxon>
        <taxon>Arthropoda</taxon>
        <taxon>Hexapoda</taxon>
        <taxon>Insecta</taxon>
        <taxon>Pterygota</taxon>
        <taxon>Neoptera</taxon>
        <taxon>Endopterygota</taxon>
        <taxon>Siphonaptera</taxon>
        <taxon>Pulicidae</taxon>
        <taxon>Xenopsyllinae</taxon>
        <taxon>Xenopsylla</taxon>
    </lineage>
</organism>
<feature type="region of interest" description="Disordered" evidence="1">
    <location>
        <begin position="206"/>
        <end position="225"/>
    </location>
</feature>
<evidence type="ECO:0000256" key="2">
    <source>
        <dbReference type="SAM" id="Phobius"/>
    </source>
</evidence>
<proteinExistence type="predicted"/>
<keyword evidence="2" id="KW-0812">Transmembrane</keyword>
<keyword evidence="2" id="KW-1133">Transmembrane helix</keyword>
<keyword evidence="2" id="KW-0472">Membrane</keyword>
<evidence type="ECO:0000256" key="1">
    <source>
        <dbReference type="SAM" id="MobiDB-lite"/>
    </source>
</evidence>
<feature type="compositionally biased region" description="Polar residues" evidence="1">
    <location>
        <begin position="207"/>
        <end position="218"/>
    </location>
</feature>
<dbReference type="AlphaFoldDB" id="A0A6M2DVL0"/>
<sequence length="252" mass="26531">MGIITGGVIASIIISPILAGLAVAIGVPILLFYVYGVVPVSLCRAGGCGVTTSATGVKFEFDEEDIVSRNQDTASVDTASRIGGTSIGEVSLSFNGPTCSDQITIQGSTMALAGSIVSHRLEVQADLSSETASAVTCLSEKSGQDAASTKALAGSILSYRHHGGENSEDCGSERVRFDDTVSYIHGDPPDKTSLCSIMSLREESDSHISGSKRYTFSRQSDDKPAIKPISKAAMLRNMFFQANVTEDKNNQH</sequence>
<dbReference type="EMBL" id="GIIL01006639">
    <property type="protein sequence ID" value="NOV50365.1"/>
    <property type="molecule type" value="Transcribed_RNA"/>
</dbReference>
<name>A0A6M2DVL0_XENCH</name>
<feature type="transmembrane region" description="Helical" evidence="2">
    <location>
        <begin position="12"/>
        <end position="35"/>
    </location>
</feature>
<accession>A0A6M2DVL0</accession>
<protein>
    <submittedName>
        <fullName evidence="3">Putative e3 ubiquitin-protein ligase rnf19a</fullName>
    </submittedName>
</protein>
<evidence type="ECO:0000313" key="3">
    <source>
        <dbReference type="EMBL" id="NOV50365.1"/>
    </source>
</evidence>